<dbReference type="PROSITE" id="PS51332">
    <property type="entry name" value="B12_BINDING"/>
    <property type="match status" value="1"/>
</dbReference>
<evidence type="ECO:0000313" key="9">
    <source>
        <dbReference type="Proteomes" id="UP000034706"/>
    </source>
</evidence>
<dbReference type="AlphaFoldDB" id="A0A0G0LJR2"/>
<dbReference type="Pfam" id="PF04055">
    <property type="entry name" value="Radical_SAM"/>
    <property type="match status" value="1"/>
</dbReference>
<dbReference type="GO" id="GO:0031419">
    <property type="term" value="F:cobalamin binding"/>
    <property type="evidence" value="ECO:0007669"/>
    <property type="project" value="InterPro"/>
</dbReference>
<dbReference type="PANTHER" id="PTHR43409">
    <property type="entry name" value="ANAEROBIC MAGNESIUM-PROTOPORPHYRIN IX MONOMETHYL ESTER CYCLASE-RELATED"/>
    <property type="match status" value="1"/>
</dbReference>
<proteinExistence type="predicted"/>
<dbReference type="InterPro" id="IPR051198">
    <property type="entry name" value="BchE-like"/>
</dbReference>
<dbReference type="InterPro" id="IPR006638">
    <property type="entry name" value="Elp3/MiaA/NifB-like_rSAM"/>
</dbReference>
<dbReference type="PANTHER" id="PTHR43409:SF16">
    <property type="entry name" value="SLR0320 PROTEIN"/>
    <property type="match status" value="1"/>
</dbReference>
<dbReference type="PROSITE" id="PS51918">
    <property type="entry name" value="RADICAL_SAM"/>
    <property type="match status" value="1"/>
</dbReference>
<dbReference type="Proteomes" id="UP000034706">
    <property type="component" value="Unassembled WGS sequence"/>
</dbReference>
<dbReference type="EMBL" id="LBVT01000019">
    <property type="protein sequence ID" value="KKQ91272.1"/>
    <property type="molecule type" value="Genomic_DNA"/>
</dbReference>
<gene>
    <name evidence="8" type="ORF">UT16_C0019G0009</name>
</gene>
<feature type="domain" description="Radical SAM core" evidence="7">
    <location>
        <begin position="167"/>
        <end position="401"/>
    </location>
</feature>
<evidence type="ECO:0000256" key="4">
    <source>
        <dbReference type="ARBA" id="ARBA00023004"/>
    </source>
</evidence>
<dbReference type="SFLD" id="SFLDG01123">
    <property type="entry name" value="methyltransferase_(Class_B)"/>
    <property type="match status" value="1"/>
</dbReference>
<comment type="cofactor">
    <cofactor evidence="1">
        <name>[4Fe-4S] cluster</name>
        <dbReference type="ChEBI" id="CHEBI:49883"/>
    </cofactor>
</comment>
<evidence type="ECO:0000313" key="8">
    <source>
        <dbReference type="EMBL" id="KKQ91272.1"/>
    </source>
</evidence>
<dbReference type="Gene3D" id="3.40.50.280">
    <property type="entry name" value="Cobalamin-binding domain"/>
    <property type="match status" value="1"/>
</dbReference>
<dbReference type="InterPro" id="IPR007197">
    <property type="entry name" value="rSAM"/>
</dbReference>
<dbReference type="SMART" id="SM00729">
    <property type="entry name" value="Elp3"/>
    <property type="match status" value="1"/>
</dbReference>
<dbReference type="GO" id="GO:0003824">
    <property type="term" value="F:catalytic activity"/>
    <property type="evidence" value="ECO:0007669"/>
    <property type="project" value="InterPro"/>
</dbReference>
<dbReference type="GO" id="GO:0046872">
    <property type="term" value="F:metal ion binding"/>
    <property type="evidence" value="ECO:0007669"/>
    <property type="project" value="UniProtKB-KW"/>
</dbReference>
<dbReference type="InterPro" id="IPR034466">
    <property type="entry name" value="Methyltransferase_Class_B"/>
</dbReference>
<dbReference type="Pfam" id="PF02310">
    <property type="entry name" value="B12-binding"/>
    <property type="match status" value="1"/>
</dbReference>
<dbReference type="InterPro" id="IPR058240">
    <property type="entry name" value="rSAM_sf"/>
</dbReference>
<protein>
    <submittedName>
        <fullName evidence="8">Uncharacterized protein</fullName>
    </submittedName>
</protein>
<dbReference type="SFLD" id="SFLDS00029">
    <property type="entry name" value="Radical_SAM"/>
    <property type="match status" value="1"/>
</dbReference>
<comment type="caution">
    <text evidence="8">The sequence shown here is derived from an EMBL/GenBank/DDBJ whole genome shotgun (WGS) entry which is preliminary data.</text>
</comment>
<keyword evidence="3" id="KW-0479">Metal-binding</keyword>
<feature type="domain" description="B12-binding" evidence="6">
    <location>
        <begin position="1"/>
        <end position="125"/>
    </location>
</feature>
<dbReference type="GO" id="GO:0051539">
    <property type="term" value="F:4 iron, 4 sulfur cluster binding"/>
    <property type="evidence" value="ECO:0007669"/>
    <property type="project" value="UniProtKB-KW"/>
</dbReference>
<dbReference type="InterPro" id="IPR036724">
    <property type="entry name" value="Cobalamin-bd_sf"/>
</dbReference>
<keyword evidence="2" id="KW-0949">S-adenosyl-L-methionine</keyword>
<dbReference type="SFLD" id="SFLDG01082">
    <property type="entry name" value="B12-binding_domain_containing"/>
    <property type="match status" value="1"/>
</dbReference>
<dbReference type="InterPro" id="IPR023404">
    <property type="entry name" value="rSAM_horseshoe"/>
</dbReference>
<evidence type="ECO:0000256" key="1">
    <source>
        <dbReference type="ARBA" id="ARBA00001966"/>
    </source>
</evidence>
<evidence type="ECO:0000259" key="6">
    <source>
        <dbReference type="PROSITE" id="PS51332"/>
    </source>
</evidence>
<evidence type="ECO:0000256" key="5">
    <source>
        <dbReference type="ARBA" id="ARBA00023014"/>
    </source>
</evidence>
<organism evidence="8 9">
    <name type="scientific">Candidatus Azambacteria bacterium GW2011_GWA2_39_10</name>
    <dbReference type="NCBI Taxonomy" id="1618611"/>
    <lineage>
        <taxon>Bacteria</taxon>
        <taxon>Candidatus Azamiibacteriota</taxon>
    </lineage>
</organism>
<dbReference type="SUPFAM" id="SSF52242">
    <property type="entry name" value="Cobalamin (vitamin B12)-binding domain"/>
    <property type="match status" value="1"/>
</dbReference>
<evidence type="ECO:0000259" key="7">
    <source>
        <dbReference type="PROSITE" id="PS51918"/>
    </source>
</evidence>
<reference evidence="8 9" key="1">
    <citation type="journal article" date="2015" name="Nature">
        <title>rRNA introns, odd ribosomes, and small enigmatic genomes across a large radiation of phyla.</title>
        <authorList>
            <person name="Brown C.T."/>
            <person name="Hug L.A."/>
            <person name="Thomas B.C."/>
            <person name="Sharon I."/>
            <person name="Castelle C.J."/>
            <person name="Singh A."/>
            <person name="Wilkins M.J."/>
            <person name="Williams K.H."/>
            <person name="Banfield J.F."/>
        </authorList>
    </citation>
    <scope>NUCLEOTIDE SEQUENCE [LARGE SCALE GENOMIC DNA]</scope>
</reference>
<dbReference type="SUPFAM" id="SSF102114">
    <property type="entry name" value="Radical SAM enzymes"/>
    <property type="match status" value="1"/>
</dbReference>
<sequence>MKMVFIQNLSLSHFGITYISAVLKRRGYLTDVFVEGLHKDIVEDVCRARPDIVGFTCITGDHQWVGKKAAEIKRYLDVPIIVGGPHPTYFPDMIETENIDIIARGESENVVLELMARLQNKEEISNIAGLWVKKNGRIYKNPVAPLIGDLDALPFPDRNIYSKYDFLDKEEEFQICSSRGCPFSCSFCYNASKKKLYFGQKVVRKRSVDNIISEIQFLRQKYPNLESISFNDDNLGLNPKWFNEFCEKYGQLDAPPPFIASLRADFISEERAKKLKKANCFCVTIGLESGNAEMRNNILKKDISNETYLLAARFIKENGIKLRTSNIIFLPGETIEMGFETLWLNKKMKVNYAWVYPLQPYPGTEIYQYAVENGFLDKEFSFDDIDPLGMLKSPLERKLKDGKKLKVLHRLFYYGVKIPGFVYLLKLLVYFPNNFIFEFLLRFSLLINYAKFHEISLFRALMVVNRVFWTERRIRMSLKDEDMKEV</sequence>
<dbReference type="CDD" id="cd02068">
    <property type="entry name" value="radical_SAM_B12_BD"/>
    <property type="match status" value="1"/>
</dbReference>
<dbReference type="GO" id="GO:0005829">
    <property type="term" value="C:cytosol"/>
    <property type="evidence" value="ECO:0007669"/>
    <property type="project" value="TreeGrafter"/>
</dbReference>
<keyword evidence="5" id="KW-0411">Iron-sulfur</keyword>
<evidence type="ECO:0000256" key="3">
    <source>
        <dbReference type="ARBA" id="ARBA00022723"/>
    </source>
</evidence>
<dbReference type="Gene3D" id="3.80.30.20">
    <property type="entry name" value="tm_1862 like domain"/>
    <property type="match status" value="1"/>
</dbReference>
<name>A0A0G0LJR2_9BACT</name>
<dbReference type="InterPro" id="IPR006158">
    <property type="entry name" value="Cobalamin-bd"/>
</dbReference>
<keyword evidence="4" id="KW-0408">Iron</keyword>
<accession>A0A0G0LJR2</accession>
<dbReference type="CDD" id="cd01335">
    <property type="entry name" value="Radical_SAM"/>
    <property type="match status" value="1"/>
</dbReference>
<evidence type="ECO:0000256" key="2">
    <source>
        <dbReference type="ARBA" id="ARBA00022691"/>
    </source>
</evidence>